<name>A0A367CGA0_9ENTE</name>
<dbReference type="Proteomes" id="UP000254070">
    <property type="component" value="Unassembled WGS sequence"/>
</dbReference>
<feature type="coiled-coil region" evidence="1">
    <location>
        <begin position="1"/>
        <end position="87"/>
    </location>
</feature>
<evidence type="ECO:0000313" key="4">
    <source>
        <dbReference type="Proteomes" id="UP000252797"/>
    </source>
</evidence>
<evidence type="ECO:0000256" key="1">
    <source>
        <dbReference type="SAM" id="Coils"/>
    </source>
</evidence>
<reference evidence="2 4" key="1">
    <citation type="submission" date="2015-06" db="EMBL/GenBank/DDBJ databases">
        <title>The Genome Sequence of Enterococcus durans 4EA1.</title>
        <authorList>
            <consortium name="The Broad Institute Genomics Platform"/>
            <consortium name="The Broad Institute Genome Sequencing Center for Infectious Disease"/>
            <person name="Earl A.M."/>
            <person name="Van Tyne D."/>
            <person name="Lebreton F."/>
            <person name="Saavedra J.T."/>
            <person name="Gilmore M.S."/>
            <person name="Manson Mcguire A."/>
            <person name="Clock S."/>
            <person name="Crupain M."/>
            <person name="Rangan U."/>
            <person name="Young S."/>
            <person name="Abouelleil A."/>
            <person name="Cao P."/>
            <person name="Chapman S.B."/>
            <person name="Griggs A."/>
            <person name="Priest M."/>
            <person name="Shea T."/>
            <person name="Wortman J."/>
            <person name="Nusbaum C."/>
            <person name="Birren B."/>
        </authorList>
    </citation>
    <scope>NUCLEOTIDE SEQUENCE [LARGE SCALE GENOMIC DNA]</scope>
    <source>
        <strain evidence="2 4">4EA1</strain>
    </source>
</reference>
<dbReference type="EMBL" id="LEPB01000004">
    <property type="protein sequence ID" value="RCA11402.1"/>
    <property type="molecule type" value="Genomic_DNA"/>
</dbReference>
<dbReference type="RefSeq" id="WP_113846098.1">
    <property type="nucleotide sequence ID" value="NZ_CABGIZ010000003.1"/>
</dbReference>
<evidence type="ECO:0000313" key="3">
    <source>
        <dbReference type="EMBL" id="STP28141.1"/>
    </source>
</evidence>
<sequence>MLEALEKIKEAEQKNQQSLVKLNEELNNYSESKEKELAAIEEKHRQQLAQLIEEKISLEEKQTAEQKEQLKATEKELQERLLEQYQTHQEQAIAAIIERVIQTYGRH</sequence>
<dbReference type="Proteomes" id="UP000252797">
    <property type="component" value="Unassembled WGS sequence"/>
</dbReference>
<organism evidence="2 4">
    <name type="scientific">Enterococcus durans</name>
    <dbReference type="NCBI Taxonomy" id="53345"/>
    <lineage>
        <taxon>Bacteria</taxon>
        <taxon>Bacillati</taxon>
        <taxon>Bacillota</taxon>
        <taxon>Bacilli</taxon>
        <taxon>Lactobacillales</taxon>
        <taxon>Enterococcaceae</taxon>
        <taxon>Enterococcus</taxon>
    </lineage>
</organism>
<accession>A0A367CGA0</accession>
<dbReference type="AlphaFoldDB" id="A0A367CGA0"/>
<protein>
    <submittedName>
        <fullName evidence="3">V-type ATP synthase subunit G</fullName>
    </submittedName>
</protein>
<proteinExistence type="predicted"/>
<dbReference type="STRING" id="53345.LIU_11310"/>
<gene>
    <name evidence="2" type="ORF">EA71_02160</name>
    <name evidence="3" type="ORF">NCTC8129_00257</name>
</gene>
<evidence type="ECO:0000313" key="2">
    <source>
        <dbReference type="EMBL" id="RCA11402.1"/>
    </source>
</evidence>
<dbReference type="EMBL" id="UGIF01000002">
    <property type="protein sequence ID" value="STP28141.1"/>
    <property type="molecule type" value="Genomic_DNA"/>
</dbReference>
<keyword evidence="1" id="KW-0175">Coiled coil</keyword>
<reference evidence="3 5" key="2">
    <citation type="submission" date="2018-06" db="EMBL/GenBank/DDBJ databases">
        <authorList>
            <consortium name="Pathogen Informatics"/>
            <person name="Doyle S."/>
        </authorList>
    </citation>
    <scope>NUCLEOTIDE SEQUENCE [LARGE SCALE GENOMIC DNA]</scope>
    <source>
        <strain evidence="3 5">NCTC8129</strain>
    </source>
</reference>
<evidence type="ECO:0000313" key="5">
    <source>
        <dbReference type="Proteomes" id="UP000254070"/>
    </source>
</evidence>